<reference evidence="1" key="1">
    <citation type="submission" date="2021-06" db="EMBL/GenBank/DDBJ databases">
        <authorList>
            <person name="Kallberg Y."/>
            <person name="Tangrot J."/>
            <person name="Rosling A."/>
        </authorList>
    </citation>
    <scope>NUCLEOTIDE SEQUENCE</scope>
    <source>
        <strain evidence="1">IL203A</strain>
    </source>
</reference>
<keyword evidence="2" id="KW-1185">Reference proteome</keyword>
<name>A0ACA9LML1_9GLOM</name>
<dbReference type="EMBL" id="CAJVPU010004880">
    <property type="protein sequence ID" value="CAG8539325.1"/>
    <property type="molecule type" value="Genomic_DNA"/>
</dbReference>
<protein>
    <submittedName>
        <fullName evidence="1">15223_t:CDS:1</fullName>
    </submittedName>
</protein>
<evidence type="ECO:0000313" key="1">
    <source>
        <dbReference type="EMBL" id="CAG8539325.1"/>
    </source>
</evidence>
<accession>A0ACA9LML1</accession>
<comment type="caution">
    <text evidence="1">The sequence shown here is derived from an EMBL/GenBank/DDBJ whole genome shotgun (WGS) entry which is preliminary data.</text>
</comment>
<organism evidence="1 2">
    <name type="scientific">Dentiscutata heterogama</name>
    <dbReference type="NCBI Taxonomy" id="1316150"/>
    <lineage>
        <taxon>Eukaryota</taxon>
        <taxon>Fungi</taxon>
        <taxon>Fungi incertae sedis</taxon>
        <taxon>Mucoromycota</taxon>
        <taxon>Glomeromycotina</taxon>
        <taxon>Glomeromycetes</taxon>
        <taxon>Diversisporales</taxon>
        <taxon>Gigasporaceae</taxon>
        <taxon>Dentiscutata</taxon>
    </lineage>
</organism>
<evidence type="ECO:0000313" key="2">
    <source>
        <dbReference type="Proteomes" id="UP000789702"/>
    </source>
</evidence>
<gene>
    <name evidence="1" type="ORF">DHETER_LOCUS4731</name>
</gene>
<proteinExistence type="predicted"/>
<dbReference type="Proteomes" id="UP000789702">
    <property type="component" value="Unassembled WGS sequence"/>
</dbReference>
<feature type="non-terminal residue" evidence="1">
    <location>
        <position position="1"/>
    </location>
</feature>
<sequence length="817" mass="96085">NRRYIIQTIPDYSCLTCYPVLGNIPDRFLSFWDWFALEFPAICFTSNSIVVFRRILQQTVVSEDYLEALTITFRYSSEVNFYTLITRIRQALILTDRFTLDPLTTLYQHSETTSLHSNQSEESLPDFDYNLDLLFQTPPSRPKLKMATNQQIYDFLYKQLARDTKQRNINYLEAEDSDVEEVYITKAPRPKPYSTNRKKVKEASKNSESQKELNLRNRTIINPIQNEQDITMDEIPLEKDGRKKICIDYRKLNAITERDVYPLPTINEILNSFNRASWFTSLDLASGYWQVAMKEEDKKKTAFITKFGTYEFNIMPFGLTNAPATFQRLMDKILCPYINKFVVVYLDDITIYSRTFEEHFEHVQLVFRVLREANLKLNLAKCYFFLNSIKFLEHIIGKDGIKTDERLIDKVKNFPTSTNLRQLRGFLGLASYYRRFIQGFSKIAKPLNQLLKKDELFNWTTEHRDAFNALKQYLITSPILRYPDFDQPFYVHTDASASGRRARWIMRLEPYNFTIIHRAGRKHNNADSLSRMYEANFMDIDDDDLPSEEVALQIAVSRQLARIESPLYPDSRIQRLANMLKPSLPSFAYQITKPYTRLEVLANGFKCDDGPLFNWNYIFTLGRKFRTIKGKNKYPLSWTGPNTQCWCRNKASLRELVRYCPEQLPASKNSDNEEEVFMLTTIEEEPESFSLSTKHYEDMLNTLQPTLNLELPESTEDNITPFITTEAANQYLFEDFNNFDFDEVFNDPSTINWESSTAEGSVIEEISLSSYLITQPWWLPPLETPTPLMYIENNNFSEYYLCNMVWWRVVNPTTYYY</sequence>